<keyword evidence="1 3" id="KW-0732">Signal</keyword>
<dbReference type="STRING" id="570277.EZMO1_4054"/>
<dbReference type="Gene3D" id="3.10.105.10">
    <property type="entry name" value="Dipeptide-binding Protein, Domain 3"/>
    <property type="match status" value="1"/>
</dbReference>
<evidence type="ECO:0000313" key="6">
    <source>
        <dbReference type="Proteomes" id="UP000071065"/>
    </source>
</evidence>
<dbReference type="PATRIC" id="fig|570277.3.peg.4364"/>
<dbReference type="PANTHER" id="PTHR30290:SF64">
    <property type="entry name" value="ABC TRANSPORTER PERIPLASMIC BINDING PROTEIN"/>
    <property type="match status" value="1"/>
</dbReference>
<dbReference type="GO" id="GO:0043190">
    <property type="term" value="C:ATP-binding cassette (ABC) transporter complex"/>
    <property type="evidence" value="ECO:0007669"/>
    <property type="project" value="InterPro"/>
</dbReference>
<evidence type="ECO:0000256" key="3">
    <source>
        <dbReference type="SAM" id="SignalP"/>
    </source>
</evidence>
<evidence type="ECO:0000259" key="4">
    <source>
        <dbReference type="Pfam" id="PF00496"/>
    </source>
</evidence>
<dbReference type="OrthoDB" id="9803988at2"/>
<dbReference type="PIRSF" id="PIRSF002741">
    <property type="entry name" value="MppA"/>
    <property type="match status" value="1"/>
</dbReference>
<dbReference type="AlphaFoldDB" id="A0A142BGV6"/>
<gene>
    <name evidence="5" type="primary">yejA6</name>
    <name evidence="5" type="ORF">EZMO1_4054</name>
</gene>
<dbReference type="PANTHER" id="PTHR30290">
    <property type="entry name" value="PERIPLASMIC BINDING COMPONENT OF ABC TRANSPORTER"/>
    <property type="match status" value="1"/>
</dbReference>
<evidence type="ECO:0000256" key="1">
    <source>
        <dbReference type="ARBA" id="ARBA00022729"/>
    </source>
</evidence>
<dbReference type="Proteomes" id="UP000071065">
    <property type="component" value="Chromosome"/>
</dbReference>
<dbReference type="GO" id="GO:0030288">
    <property type="term" value="C:outer membrane-bounded periplasmic space"/>
    <property type="evidence" value="ECO:0007669"/>
    <property type="project" value="TreeGrafter"/>
</dbReference>
<proteinExistence type="predicted"/>
<protein>
    <submittedName>
        <fullName evidence="5">Microcin C transport system substrate-binding protein</fullName>
    </submittedName>
</protein>
<feature type="chain" id="PRO_5007493064" evidence="3">
    <location>
        <begin position="21"/>
        <end position="600"/>
    </location>
</feature>
<evidence type="ECO:0000313" key="5">
    <source>
        <dbReference type="EMBL" id="AMO57982.1"/>
    </source>
</evidence>
<feature type="region of interest" description="Disordered" evidence="2">
    <location>
        <begin position="388"/>
        <end position="409"/>
    </location>
</feature>
<dbReference type="Pfam" id="PF00496">
    <property type="entry name" value="SBP_bac_5"/>
    <property type="match status" value="1"/>
</dbReference>
<dbReference type="CDD" id="cd08497">
    <property type="entry name" value="MbnE-like"/>
    <property type="match status" value="1"/>
</dbReference>
<dbReference type="GO" id="GO:0015833">
    <property type="term" value="P:peptide transport"/>
    <property type="evidence" value="ECO:0007669"/>
    <property type="project" value="TreeGrafter"/>
</dbReference>
<sequence>MHLPLTVFFLALTFIQTTKAKPVSSTTTKTTISHEFTLIGKSKYPADFTHFDYVNPEAPKGGTLKLATNLNFDSLNPFNNRGTAPPYIHDTHARLMVRSADENYSLYGYVAEQVEYPDDFSWVIFHINPNAKFSDGTSITANDVTFTLNRLKTEASPFFKNLYKSTSAEVLSPQKVRFTFATPGPKAIALSAYMPVLSEHYWSNRSLDDRLTEAPVSSGPLRPGKFIKGQTIIYERVKDHWAAGLPVNKGRYNFDAVRVDVYRDQHAAAEAFKAGLYDLRYEQDASQWPVNKKKPDKNKRAIGHITLSLQYPPAMAGLVFNTRLEKFRDLRVRKALTLLFDFEWINQKLLHSNYQRTVSFFSYTTLQATEPPDKKELDLLQPVKAQLNDSMLGDPEQPPVTRGNGDNRDNQRKALQLLKEAGWVLNKGVMKHQKTGEALTMTILGDDHSQERLLVPFRKILGKIGIDLDIQTVDKSQFRKRVRQFDFDIANWHFWHSLFPGSELMHSFSSKTAQQPGSGNIAGIQHPAIDYLLDKLVNCQSYNELIPAGRALDRILRSQYYLIPKWHTRQLHVLYWNHIDKPDQKGIYWHSHNDWWSLPR</sequence>
<dbReference type="KEGG" id="emp:EZMO1_4054"/>
<dbReference type="SUPFAM" id="SSF53850">
    <property type="entry name" value="Periplasmic binding protein-like II"/>
    <property type="match status" value="1"/>
</dbReference>
<dbReference type="GO" id="GO:1904680">
    <property type="term" value="F:peptide transmembrane transporter activity"/>
    <property type="evidence" value="ECO:0007669"/>
    <property type="project" value="TreeGrafter"/>
</dbReference>
<dbReference type="RefSeq" id="WP_051790439.1">
    <property type="nucleotide sequence ID" value="NZ_CP013251.1"/>
</dbReference>
<dbReference type="InterPro" id="IPR000914">
    <property type="entry name" value="SBP_5_dom"/>
</dbReference>
<dbReference type="InterPro" id="IPR039424">
    <property type="entry name" value="SBP_5"/>
</dbReference>
<feature type="signal peptide" evidence="3">
    <location>
        <begin position="1"/>
        <end position="20"/>
    </location>
</feature>
<reference evidence="5 6" key="1">
    <citation type="journal article" date="2016" name="Front. Microbiol.">
        <title>Genomic Insight into the Host-Endosymbiont Relationship of Endozoicomonas montiporae CL-33(T) with its Coral Host.</title>
        <authorList>
            <person name="Ding J.-Y."/>
            <person name="Shiu J.-H."/>
            <person name="Chen W.-M."/>
            <person name="Chiang Y.-R."/>
            <person name="Tang S.-L."/>
        </authorList>
    </citation>
    <scope>NUCLEOTIDE SEQUENCE [LARGE SCALE GENOMIC DNA]</scope>
    <source>
        <strain evidence="5 6">CL-33</strain>
    </source>
</reference>
<dbReference type="Gene3D" id="3.40.190.10">
    <property type="entry name" value="Periplasmic binding protein-like II"/>
    <property type="match status" value="1"/>
</dbReference>
<accession>A0A142BGV6</accession>
<dbReference type="InterPro" id="IPR030678">
    <property type="entry name" value="Peptide/Ni-bd"/>
</dbReference>
<organism evidence="5 6">
    <name type="scientific">Endozoicomonas montiporae CL-33</name>
    <dbReference type="NCBI Taxonomy" id="570277"/>
    <lineage>
        <taxon>Bacteria</taxon>
        <taxon>Pseudomonadati</taxon>
        <taxon>Pseudomonadota</taxon>
        <taxon>Gammaproteobacteria</taxon>
        <taxon>Oceanospirillales</taxon>
        <taxon>Endozoicomonadaceae</taxon>
        <taxon>Endozoicomonas</taxon>
    </lineage>
</organism>
<evidence type="ECO:0000256" key="2">
    <source>
        <dbReference type="SAM" id="MobiDB-lite"/>
    </source>
</evidence>
<dbReference type="GO" id="GO:0042884">
    <property type="term" value="P:microcin transport"/>
    <property type="evidence" value="ECO:0007669"/>
    <property type="project" value="TreeGrafter"/>
</dbReference>
<dbReference type="EMBL" id="CP013251">
    <property type="protein sequence ID" value="AMO57982.1"/>
    <property type="molecule type" value="Genomic_DNA"/>
</dbReference>
<name>A0A142BGV6_9GAMM</name>
<feature type="domain" description="Solute-binding protein family 5" evidence="4">
    <location>
        <begin position="108"/>
        <end position="514"/>
    </location>
</feature>